<dbReference type="InterPro" id="IPR000843">
    <property type="entry name" value="HTH_LacI"/>
</dbReference>
<dbReference type="CDD" id="cd01392">
    <property type="entry name" value="HTH_LacI"/>
    <property type="match status" value="1"/>
</dbReference>
<dbReference type="SMART" id="SM00354">
    <property type="entry name" value="HTH_LACI"/>
    <property type="match status" value="1"/>
</dbReference>
<evidence type="ECO:0000259" key="4">
    <source>
        <dbReference type="PROSITE" id="PS50932"/>
    </source>
</evidence>
<feature type="domain" description="HTH lacI-type" evidence="4">
    <location>
        <begin position="30"/>
        <end position="84"/>
    </location>
</feature>
<keyword evidence="6" id="KW-1185">Reference proteome</keyword>
<keyword evidence="2" id="KW-0238">DNA-binding</keyword>
<dbReference type="InterPro" id="IPR028082">
    <property type="entry name" value="Peripla_BP_I"/>
</dbReference>
<dbReference type="Gene3D" id="1.10.260.40">
    <property type="entry name" value="lambda repressor-like DNA-binding domains"/>
    <property type="match status" value="1"/>
</dbReference>
<protein>
    <submittedName>
        <fullName evidence="5">Transcriptional regulator, LacI family</fullName>
    </submittedName>
</protein>
<dbReference type="InterPro" id="IPR046335">
    <property type="entry name" value="LacI/GalR-like_sensor"/>
</dbReference>
<reference evidence="5 6" key="1">
    <citation type="submission" date="2011-08" db="EMBL/GenBank/DDBJ databases">
        <authorList>
            <person name="Weinstock G."/>
            <person name="Sodergren E."/>
            <person name="Clifton S."/>
            <person name="Fulton L."/>
            <person name="Fulton B."/>
            <person name="Courtney L."/>
            <person name="Fronick C."/>
            <person name="Harrison M."/>
            <person name="Strong C."/>
            <person name="Farmer C."/>
            <person name="Delahaunty K."/>
            <person name="Markovic C."/>
            <person name="Hall O."/>
            <person name="Minx P."/>
            <person name="Tomlinson C."/>
            <person name="Mitreva M."/>
            <person name="Hou S."/>
            <person name="Chen J."/>
            <person name="Wollam A."/>
            <person name="Pepin K.H."/>
            <person name="Johnson M."/>
            <person name="Bhonagiri V."/>
            <person name="Zhang X."/>
            <person name="Suruliraj S."/>
            <person name="Warren W."/>
            <person name="Chinwalla A."/>
            <person name="Mardis E.R."/>
            <person name="Wilson R.K."/>
        </authorList>
    </citation>
    <scope>NUCLEOTIDE SEQUENCE [LARGE SCALE GENOMIC DNA]</scope>
    <source>
        <strain evidence="5 6">ATCC 33091</strain>
    </source>
</reference>
<evidence type="ECO:0000256" key="3">
    <source>
        <dbReference type="ARBA" id="ARBA00023163"/>
    </source>
</evidence>
<evidence type="ECO:0000313" key="5">
    <source>
        <dbReference type="EMBL" id="EHN62619.1"/>
    </source>
</evidence>
<dbReference type="GO" id="GO:0000976">
    <property type="term" value="F:transcription cis-regulatory region binding"/>
    <property type="evidence" value="ECO:0007669"/>
    <property type="project" value="TreeGrafter"/>
</dbReference>
<dbReference type="PROSITE" id="PS00356">
    <property type="entry name" value="HTH_LACI_1"/>
    <property type="match status" value="1"/>
</dbReference>
<dbReference type="Pfam" id="PF00356">
    <property type="entry name" value="LacI"/>
    <property type="match status" value="1"/>
</dbReference>
<comment type="caution">
    <text evidence="5">The sequence shown here is derived from an EMBL/GenBank/DDBJ whole genome shotgun (WGS) entry which is preliminary data.</text>
</comment>
<dbReference type="Proteomes" id="UP000003597">
    <property type="component" value="Unassembled WGS sequence"/>
</dbReference>
<dbReference type="InterPro" id="IPR010982">
    <property type="entry name" value="Lambda_DNA-bd_dom_sf"/>
</dbReference>
<dbReference type="PANTHER" id="PTHR30146:SF154">
    <property type="entry name" value="TRANSCRIPTION REGULATOR, MEMBER OF GALR FAMILY"/>
    <property type="match status" value="1"/>
</dbReference>
<dbReference type="GO" id="GO:0003700">
    <property type="term" value="F:DNA-binding transcription factor activity"/>
    <property type="evidence" value="ECO:0007669"/>
    <property type="project" value="TreeGrafter"/>
</dbReference>
<dbReference type="SUPFAM" id="SSF53822">
    <property type="entry name" value="Periplasmic binding protein-like I"/>
    <property type="match status" value="1"/>
</dbReference>
<sequence length="349" mass="39770">MLFLWVNSYFFLCKRWYNKEDYEWRRLEMATLADVAKRANVSKMTVSRVINHPDQVSDELKMLVYSAMEALEYVPNYAARALVQNRTQVIKFLILEEIDTVEPYYMNLLTGISRELDKYYYSLQLVTQRSRNIGAYDGLIVTGIRDKDYELGLLDIDKPVIFYGENKRGYDSIDVDNKKGTALATEHVVEIGFSRIVFLGIDLLDEQFMKSRLEGYEEVVRKHGLDPESYFIANSSSVAEEKAFELLRYNSEKIAIVCASDRIAIGVVRAAAAFGRRFGENIAVTGFDGVFLDRISSPKITTVRSPVVEMGEELAKMLLAKINDHGKPQGNLLFTPELLIRASTTGKEE</sequence>
<organism evidence="5 6">
    <name type="scientific">Listeria innocua ATCC 33091</name>
    <dbReference type="NCBI Taxonomy" id="1002366"/>
    <lineage>
        <taxon>Bacteria</taxon>
        <taxon>Bacillati</taxon>
        <taxon>Bacillota</taxon>
        <taxon>Bacilli</taxon>
        <taxon>Bacillales</taxon>
        <taxon>Listeriaceae</taxon>
        <taxon>Listeria</taxon>
    </lineage>
</organism>
<evidence type="ECO:0000256" key="2">
    <source>
        <dbReference type="ARBA" id="ARBA00023125"/>
    </source>
</evidence>
<dbReference type="EMBL" id="AGCN01000013">
    <property type="protein sequence ID" value="EHN62619.1"/>
    <property type="molecule type" value="Genomic_DNA"/>
</dbReference>
<keyword evidence="3" id="KW-0804">Transcription</keyword>
<dbReference type="SUPFAM" id="SSF47413">
    <property type="entry name" value="lambda repressor-like DNA-binding domains"/>
    <property type="match status" value="1"/>
</dbReference>
<gene>
    <name evidence="5" type="ORF">HMPREF0557_00589</name>
</gene>
<dbReference type="PRINTS" id="PR00036">
    <property type="entry name" value="HTHLACI"/>
</dbReference>
<keyword evidence="1" id="KW-0805">Transcription regulation</keyword>
<dbReference type="AlphaFoldDB" id="A0AB72ZCQ3"/>
<dbReference type="Gene3D" id="3.40.50.2300">
    <property type="match status" value="2"/>
</dbReference>
<dbReference type="PROSITE" id="PS50932">
    <property type="entry name" value="HTH_LACI_2"/>
    <property type="match status" value="1"/>
</dbReference>
<evidence type="ECO:0000256" key="1">
    <source>
        <dbReference type="ARBA" id="ARBA00023015"/>
    </source>
</evidence>
<evidence type="ECO:0000313" key="6">
    <source>
        <dbReference type="Proteomes" id="UP000003597"/>
    </source>
</evidence>
<dbReference type="Pfam" id="PF13377">
    <property type="entry name" value="Peripla_BP_3"/>
    <property type="match status" value="1"/>
</dbReference>
<name>A0AB72ZCQ3_LISIO</name>
<accession>A0AB72ZCQ3</accession>
<dbReference type="PANTHER" id="PTHR30146">
    <property type="entry name" value="LACI-RELATED TRANSCRIPTIONAL REPRESSOR"/>
    <property type="match status" value="1"/>
</dbReference>
<proteinExistence type="predicted"/>